<dbReference type="InterPro" id="IPR042185">
    <property type="entry name" value="Serpin_sf_2"/>
</dbReference>
<keyword evidence="1" id="KW-0646">Protease inhibitor</keyword>
<gene>
    <name evidence="7 8 9" type="primary">LOC112691973</name>
</gene>
<dbReference type="PANTHER" id="PTHR11461">
    <property type="entry name" value="SERINE PROTEASE INHIBITOR, SERPIN"/>
    <property type="match status" value="1"/>
</dbReference>
<evidence type="ECO:0000313" key="6">
    <source>
        <dbReference type="Proteomes" id="UP000694846"/>
    </source>
</evidence>
<keyword evidence="6" id="KW-1185">Reference proteome</keyword>
<feature type="domain" description="Serpin" evidence="5">
    <location>
        <begin position="110"/>
        <end position="486"/>
    </location>
</feature>
<dbReference type="InterPro" id="IPR042178">
    <property type="entry name" value="Serpin_sf_1"/>
</dbReference>
<dbReference type="InterPro" id="IPR000215">
    <property type="entry name" value="Serpin_fam"/>
</dbReference>
<protein>
    <submittedName>
        <fullName evidence="7 8">Leukocyte elastase inhibitor-like</fullName>
    </submittedName>
</protein>
<evidence type="ECO:0000313" key="7">
    <source>
        <dbReference type="RefSeq" id="XP_025422241.1"/>
    </source>
</evidence>
<dbReference type="GO" id="GO:0005615">
    <property type="term" value="C:extracellular space"/>
    <property type="evidence" value="ECO:0007669"/>
    <property type="project" value="InterPro"/>
</dbReference>
<comment type="similarity">
    <text evidence="3">Belongs to the serpin family.</text>
</comment>
<dbReference type="SUPFAM" id="SSF56574">
    <property type="entry name" value="Serpins"/>
    <property type="match status" value="1"/>
</dbReference>
<evidence type="ECO:0000313" key="8">
    <source>
        <dbReference type="RefSeq" id="XP_025422242.1"/>
    </source>
</evidence>
<dbReference type="RefSeq" id="XP_025422242.1">
    <property type="nucleotide sequence ID" value="XM_025566457.1"/>
</dbReference>
<dbReference type="GO" id="GO:0004867">
    <property type="term" value="F:serine-type endopeptidase inhibitor activity"/>
    <property type="evidence" value="ECO:0007669"/>
    <property type="project" value="UniProtKB-KW"/>
</dbReference>
<dbReference type="InterPro" id="IPR036186">
    <property type="entry name" value="Serpin_sf"/>
</dbReference>
<feature type="chain" id="PRO_5044666620" evidence="4">
    <location>
        <begin position="22"/>
        <end position="506"/>
    </location>
</feature>
<evidence type="ECO:0000256" key="3">
    <source>
        <dbReference type="RuleBase" id="RU000411"/>
    </source>
</evidence>
<sequence>MWPKMLLLNFNILIIFTLVNSGELPIFHSPVQPIMQTYLTQKALSSTEKPQSTPPAPTTVNSYVDNKLHFPTDKPESLPPAASTLLSPDNNRSKEILILGLFDAALNIDRSMHSLIAQDSKSDGNIIISPISIAAAMSLILLGAGGETKTEIGKLFGYDENTLLHAIDNNNQNYKDLGMLLNYFQYSSTETLGTRVNLAKAVFIQNGYNVLQNYKTLAKEYLNSEIITVDFSKEGPNAQQTINKWVSIQTNGKINDIMPNIPIPETKTIITSALYFTGEWETPFFVNYTRIKPFYFKSNIGDKNAQDIIYIPMMMGSSDILYHKNEDLGFSAMGLPYKGNKFVSYFVLPDLNVNLRDLVNKMDGKILQNITRNTIPLEFTYFVPKMTLKSFTNLRPALQNLGVNKIFDISKADFSNFTSNSDSFINDILHKVEIIIDEIGTIASAATTVIISRGGQPPFNVNRPFIYFIHHVESDTIIFWSTVYKPTPYTITPPLPLPNSYRYRKH</sequence>
<name>A0A8B8GI94_9HEMI</name>
<reference evidence="7 8" key="1">
    <citation type="submission" date="2025-04" db="UniProtKB">
        <authorList>
            <consortium name="RefSeq"/>
        </authorList>
    </citation>
    <scope>IDENTIFICATION</scope>
    <source>
        <tissue evidence="7 8">Whole body</tissue>
    </source>
</reference>
<evidence type="ECO:0000313" key="9">
    <source>
        <dbReference type="RefSeq" id="XP_025422244.1"/>
    </source>
</evidence>
<dbReference type="OrthoDB" id="9518664at2759"/>
<dbReference type="InterPro" id="IPR023796">
    <property type="entry name" value="Serpin_dom"/>
</dbReference>
<dbReference type="AlphaFoldDB" id="A0A8B8GI94"/>
<dbReference type="Proteomes" id="UP000694846">
    <property type="component" value="Unplaced"/>
</dbReference>
<evidence type="ECO:0000259" key="5">
    <source>
        <dbReference type="SMART" id="SM00093"/>
    </source>
</evidence>
<dbReference type="Gene3D" id="3.30.497.10">
    <property type="entry name" value="Antithrombin, subunit I, domain 2"/>
    <property type="match status" value="1"/>
</dbReference>
<dbReference type="PANTHER" id="PTHR11461:SF342">
    <property type="entry name" value="SERINE PROTEASE INHIBITOR 28DC"/>
    <property type="match status" value="1"/>
</dbReference>
<dbReference type="RefSeq" id="XP_025422244.1">
    <property type="nucleotide sequence ID" value="XM_025566459.1"/>
</dbReference>
<dbReference type="CDD" id="cd00172">
    <property type="entry name" value="serpin"/>
    <property type="match status" value="1"/>
</dbReference>
<evidence type="ECO:0000256" key="2">
    <source>
        <dbReference type="ARBA" id="ARBA00022900"/>
    </source>
</evidence>
<dbReference type="RefSeq" id="XP_025422241.1">
    <property type="nucleotide sequence ID" value="XM_025566456.1"/>
</dbReference>
<dbReference type="PROSITE" id="PS00284">
    <property type="entry name" value="SERPIN"/>
    <property type="match status" value="1"/>
</dbReference>
<feature type="signal peptide" evidence="4">
    <location>
        <begin position="1"/>
        <end position="21"/>
    </location>
</feature>
<keyword evidence="4" id="KW-0732">Signal</keyword>
<proteinExistence type="inferred from homology"/>
<keyword evidence="2" id="KW-0722">Serine protease inhibitor</keyword>
<accession>A0A8B8GI94</accession>
<dbReference type="Gene3D" id="2.30.39.10">
    <property type="entry name" value="Alpha-1-antitrypsin, domain 1"/>
    <property type="match status" value="1"/>
</dbReference>
<dbReference type="InterPro" id="IPR023795">
    <property type="entry name" value="Serpin_CS"/>
</dbReference>
<dbReference type="Pfam" id="PF00079">
    <property type="entry name" value="Serpin"/>
    <property type="match status" value="1"/>
</dbReference>
<dbReference type="SMART" id="SM00093">
    <property type="entry name" value="SERPIN"/>
    <property type="match status" value="1"/>
</dbReference>
<organism evidence="6 8">
    <name type="scientific">Sipha flava</name>
    <name type="common">yellow sugarcane aphid</name>
    <dbReference type="NCBI Taxonomy" id="143950"/>
    <lineage>
        <taxon>Eukaryota</taxon>
        <taxon>Metazoa</taxon>
        <taxon>Ecdysozoa</taxon>
        <taxon>Arthropoda</taxon>
        <taxon>Hexapoda</taxon>
        <taxon>Insecta</taxon>
        <taxon>Pterygota</taxon>
        <taxon>Neoptera</taxon>
        <taxon>Paraneoptera</taxon>
        <taxon>Hemiptera</taxon>
        <taxon>Sternorrhyncha</taxon>
        <taxon>Aphidomorpha</taxon>
        <taxon>Aphidoidea</taxon>
        <taxon>Aphididae</taxon>
        <taxon>Sipha</taxon>
    </lineage>
</organism>
<dbReference type="GeneID" id="112691973"/>
<evidence type="ECO:0000256" key="4">
    <source>
        <dbReference type="SAM" id="SignalP"/>
    </source>
</evidence>
<evidence type="ECO:0000256" key="1">
    <source>
        <dbReference type="ARBA" id="ARBA00022690"/>
    </source>
</evidence>